<dbReference type="OrthoDB" id="9792992at2"/>
<dbReference type="SUPFAM" id="SSF55874">
    <property type="entry name" value="ATPase domain of HSP90 chaperone/DNA topoisomerase II/histidine kinase"/>
    <property type="match status" value="1"/>
</dbReference>
<feature type="transmembrane region" description="Helical" evidence="1">
    <location>
        <begin position="63"/>
        <end position="83"/>
    </location>
</feature>
<keyword evidence="4" id="KW-1185">Reference proteome</keyword>
<proteinExistence type="predicted"/>
<dbReference type="GO" id="GO:0016020">
    <property type="term" value="C:membrane"/>
    <property type="evidence" value="ECO:0007669"/>
    <property type="project" value="InterPro"/>
</dbReference>
<dbReference type="GO" id="GO:0000155">
    <property type="term" value="F:phosphorelay sensor kinase activity"/>
    <property type="evidence" value="ECO:0007669"/>
    <property type="project" value="InterPro"/>
</dbReference>
<name>A0A3B7RAA0_9BACT</name>
<keyword evidence="1" id="KW-1133">Transmembrane helix</keyword>
<dbReference type="Gene3D" id="3.30.565.10">
    <property type="entry name" value="Histidine kinase-like ATPase, C-terminal domain"/>
    <property type="match status" value="1"/>
</dbReference>
<dbReference type="KEGG" id="hyh:D3Y59_11970"/>
<feature type="transmembrane region" description="Helical" evidence="1">
    <location>
        <begin position="31"/>
        <end position="51"/>
    </location>
</feature>
<dbReference type="InterPro" id="IPR036890">
    <property type="entry name" value="HATPase_C_sf"/>
</dbReference>
<organism evidence="3 4">
    <name type="scientific">Hymenobacter oligotrophus</name>
    <dbReference type="NCBI Taxonomy" id="2319843"/>
    <lineage>
        <taxon>Bacteria</taxon>
        <taxon>Pseudomonadati</taxon>
        <taxon>Bacteroidota</taxon>
        <taxon>Cytophagia</taxon>
        <taxon>Cytophagales</taxon>
        <taxon>Hymenobacteraceae</taxon>
        <taxon>Hymenobacter</taxon>
    </lineage>
</organism>
<reference evidence="3 4" key="1">
    <citation type="submission" date="2018-09" db="EMBL/GenBank/DDBJ databases">
        <title>Hymenobacter medium sp. nov., isolated from R2A medium.</title>
        <authorList>
            <person name="Yingchao G."/>
        </authorList>
    </citation>
    <scope>NUCLEOTIDE SEQUENCE [LARGE SCALE GENOMIC DNA]</scope>
    <source>
        <strain evidence="4">sh-6</strain>
    </source>
</reference>
<keyword evidence="1" id="KW-0812">Transmembrane</keyword>
<dbReference type="PANTHER" id="PTHR34220:SF7">
    <property type="entry name" value="SENSOR HISTIDINE KINASE YPDA"/>
    <property type="match status" value="1"/>
</dbReference>
<dbReference type="InterPro" id="IPR010559">
    <property type="entry name" value="Sig_transdc_His_kin_internal"/>
</dbReference>
<evidence type="ECO:0000259" key="2">
    <source>
        <dbReference type="Pfam" id="PF06580"/>
    </source>
</evidence>
<dbReference type="PANTHER" id="PTHR34220">
    <property type="entry name" value="SENSOR HISTIDINE KINASE YPDA"/>
    <property type="match status" value="1"/>
</dbReference>
<evidence type="ECO:0000313" key="3">
    <source>
        <dbReference type="EMBL" id="AYA37699.1"/>
    </source>
</evidence>
<keyword evidence="3" id="KW-0418">Kinase</keyword>
<dbReference type="EMBL" id="CP032317">
    <property type="protein sequence ID" value="AYA37699.1"/>
    <property type="molecule type" value="Genomic_DNA"/>
</dbReference>
<dbReference type="Proteomes" id="UP000262802">
    <property type="component" value="Chromosome"/>
</dbReference>
<gene>
    <name evidence="3" type="ORF">D3Y59_11970</name>
</gene>
<feature type="transmembrane region" description="Helical" evidence="1">
    <location>
        <begin position="123"/>
        <end position="141"/>
    </location>
</feature>
<dbReference type="InterPro" id="IPR050640">
    <property type="entry name" value="Bact_2-comp_sensor_kinase"/>
</dbReference>
<sequence>MLLQGIIWAVIVALLFAPRPGQPIPPPGPFWVLQLTVLVLLAGAYAINARWAVPRLLSRRRAALFVLLQVGLFLGLLTVRQRLASAMDMPRYLAGLRARSASAGNPGPPPGQPLRQPVLLDPGAVMVAVLVLSVSTSLGMARQARQEEDRRRVLERAQLELERVQMLTEVSLLKAQLNPHFFFNTLNNIYALTRSDVERARTAIHRLSRLMRYVLYDTQAGTTLLSQEVRFLQDYIELMQLRLTDQVQLTVEWPAPLREVALAPLLLLPYLENAFKHGVDTDAPSRIYIGLRQPTPETLAFEVRNTCPASPAANLEPGGIGLPNTERRLALLYPDRHTLTVAPPAAPGGEYRVHLTLQLT</sequence>
<keyword evidence="3" id="KW-0808">Transferase</keyword>
<dbReference type="Pfam" id="PF06580">
    <property type="entry name" value="His_kinase"/>
    <property type="match status" value="1"/>
</dbReference>
<evidence type="ECO:0000313" key="4">
    <source>
        <dbReference type="Proteomes" id="UP000262802"/>
    </source>
</evidence>
<dbReference type="AlphaFoldDB" id="A0A3B7RAA0"/>
<dbReference type="RefSeq" id="WP_119445264.1">
    <property type="nucleotide sequence ID" value="NZ_CP032317.1"/>
</dbReference>
<evidence type="ECO:0000256" key="1">
    <source>
        <dbReference type="SAM" id="Phobius"/>
    </source>
</evidence>
<protein>
    <submittedName>
        <fullName evidence="3">Histidine kinase</fullName>
    </submittedName>
</protein>
<keyword evidence="1" id="KW-0472">Membrane</keyword>
<accession>A0A3B7RAA0</accession>
<feature type="domain" description="Signal transduction histidine kinase internal region" evidence="2">
    <location>
        <begin position="169"/>
        <end position="246"/>
    </location>
</feature>